<sequence length="122" mass="13956">MNDHPMAKLGLSTNPLLAGTDFQFDMQRVNDLFKHFNCHHFIMMSVWIRLEILKPEVRHTPHVVPRELARIYASVTGSGDSYFRRANGTRDVLLGKYLRWFSPNICDARAAPDRALGLSSTQ</sequence>
<accession>A0A4C1XZ39</accession>
<name>A0A4C1XZ39_EUMVA</name>
<dbReference type="Proteomes" id="UP000299102">
    <property type="component" value="Unassembled WGS sequence"/>
</dbReference>
<protein>
    <submittedName>
        <fullName evidence="1">Uncharacterized protein</fullName>
    </submittedName>
</protein>
<evidence type="ECO:0000313" key="2">
    <source>
        <dbReference type="Proteomes" id="UP000299102"/>
    </source>
</evidence>
<organism evidence="1 2">
    <name type="scientific">Eumeta variegata</name>
    <name type="common">Bagworm moth</name>
    <name type="synonym">Eumeta japonica</name>
    <dbReference type="NCBI Taxonomy" id="151549"/>
    <lineage>
        <taxon>Eukaryota</taxon>
        <taxon>Metazoa</taxon>
        <taxon>Ecdysozoa</taxon>
        <taxon>Arthropoda</taxon>
        <taxon>Hexapoda</taxon>
        <taxon>Insecta</taxon>
        <taxon>Pterygota</taxon>
        <taxon>Neoptera</taxon>
        <taxon>Endopterygota</taxon>
        <taxon>Lepidoptera</taxon>
        <taxon>Glossata</taxon>
        <taxon>Ditrysia</taxon>
        <taxon>Tineoidea</taxon>
        <taxon>Psychidae</taxon>
        <taxon>Oiketicinae</taxon>
        <taxon>Eumeta</taxon>
    </lineage>
</organism>
<reference evidence="1 2" key="1">
    <citation type="journal article" date="2019" name="Commun. Biol.">
        <title>The bagworm genome reveals a unique fibroin gene that provides high tensile strength.</title>
        <authorList>
            <person name="Kono N."/>
            <person name="Nakamura H."/>
            <person name="Ohtoshi R."/>
            <person name="Tomita M."/>
            <person name="Numata K."/>
            <person name="Arakawa K."/>
        </authorList>
    </citation>
    <scope>NUCLEOTIDE SEQUENCE [LARGE SCALE GENOMIC DNA]</scope>
</reference>
<keyword evidence="2" id="KW-1185">Reference proteome</keyword>
<evidence type="ECO:0000313" key="1">
    <source>
        <dbReference type="EMBL" id="GBP67465.1"/>
    </source>
</evidence>
<dbReference type="EMBL" id="BGZK01000984">
    <property type="protein sequence ID" value="GBP67465.1"/>
    <property type="molecule type" value="Genomic_DNA"/>
</dbReference>
<comment type="caution">
    <text evidence="1">The sequence shown here is derived from an EMBL/GenBank/DDBJ whole genome shotgun (WGS) entry which is preliminary data.</text>
</comment>
<gene>
    <name evidence="1" type="ORF">EVAR_49359_1</name>
</gene>
<proteinExistence type="predicted"/>
<dbReference type="AlphaFoldDB" id="A0A4C1XZ39"/>